<feature type="domain" description="LysM" evidence="1">
    <location>
        <begin position="4"/>
        <end position="49"/>
    </location>
</feature>
<proteinExistence type="predicted"/>
<evidence type="ECO:0000259" key="1">
    <source>
        <dbReference type="PROSITE" id="PS51782"/>
    </source>
</evidence>
<gene>
    <name evidence="2" type="ORF">ACM46_18930</name>
</gene>
<dbReference type="AlphaFoldDB" id="A0A0J7I3C7"/>
<evidence type="ECO:0000313" key="2">
    <source>
        <dbReference type="EMBL" id="KMQ60281.1"/>
    </source>
</evidence>
<dbReference type="InterPro" id="IPR018392">
    <property type="entry name" value="LysM"/>
</dbReference>
<accession>A0A0J7I3C7</accession>
<dbReference type="InterPro" id="IPR036779">
    <property type="entry name" value="LysM_dom_sf"/>
</dbReference>
<dbReference type="Proteomes" id="UP000036261">
    <property type="component" value="Unassembled WGS sequence"/>
</dbReference>
<evidence type="ECO:0000313" key="3">
    <source>
        <dbReference type="Proteomes" id="UP000036261"/>
    </source>
</evidence>
<keyword evidence="3" id="KW-1185">Reference proteome</keyword>
<comment type="caution">
    <text evidence="2">The sequence shown here is derived from an EMBL/GenBank/DDBJ whole genome shotgun (WGS) entry which is preliminary data.</text>
</comment>
<dbReference type="CDD" id="cd00118">
    <property type="entry name" value="LysM"/>
    <property type="match status" value="1"/>
</dbReference>
<dbReference type="RefSeq" id="WP_048508227.1">
    <property type="nucleotide sequence ID" value="NZ_LFND01000006.1"/>
</dbReference>
<dbReference type="PATRIC" id="fig|558151.6.peg.3989"/>
<dbReference type="OrthoDB" id="1081532at2"/>
<dbReference type="PROSITE" id="PS51782">
    <property type="entry name" value="LYSM"/>
    <property type="match status" value="1"/>
</dbReference>
<sequence>MKVIRYEIKESDTLESIAKKYEIETEYLKAFHNSHSGIASLIIGDKLPIQLSHVIINAESFKDVLHKNQNVKDLDFNLKSRYRCEQLNISRVNNEVITMSANTYLEFLVQKVDHSPIFDISVTDFTFSVDPVVFEKGFEFSHKFEKIKSPVIVEILKSGKVDKVYNRDDIEKRWIHFRDFGLANDDMFKQLSSQAPAQAKDVVDTGNKEFLKEENFAGMLDKNLFYHIFFRAYQGAGLEDYTVHQFSQIFPNVELSTDIVKSMVNEDENSATFRLVGTLNRKDLSEEGLKGMYDQIYKPTIKYSYSEFDFVYRITYTIDKKSNFMTEGKASIAEKVKNNFEIITEYKIKKVEL</sequence>
<dbReference type="EMBL" id="LFND01000006">
    <property type="protein sequence ID" value="KMQ60281.1"/>
    <property type="molecule type" value="Genomic_DNA"/>
</dbReference>
<dbReference type="STRING" id="558151.ACM46_18930"/>
<dbReference type="Gene3D" id="3.10.350.10">
    <property type="entry name" value="LysM domain"/>
    <property type="match status" value="1"/>
</dbReference>
<protein>
    <recommendedName>
        <fullName evidence="1">LysM domain-containing protein</fullName>
    </recommendedName>
</protein>
<name>A0A0J7I3C7_9FLAO</name>
<organism evidence="2 3">
    <name type="scientific">Chryseobacterium angstadtii</name>
    <dbReference type="NCBI Taxonomy" id="558151"/>
    <lineage>
        <taxon>Bacteria</taxon>
        <taxon>Pseudomonadati</taxon>
        <taxon>Bacteroidota</taxon>
        <taxon>Flavobacteriia</taxon>
        <taxon>Flavobacteriales</taxon>
        <taxon>Weeksellaceae</taxon>
        <taxon>Chryseobacterium group</taxon>
        <taxon>Chryseobacterium</taxon>
    </lineage>
</organism>
<reference evidence="2 3" key="1">
    <citation type="journal article" date="2013" name="Int. J. Syst. Evol. Microbiol.">
        <title>Chryseobacterium angstadtii sp. nov., isolated from a newt tank.</title>
        <authorList>
            <person name="Kirk K.E."/>
            <person name="Hoffman J.A."/>
            <person name="Smith K.A."/>
            <person name="Strahan B.L."/>
            <person name="Failor K.C."/>
            <person name="Krebs J.E."/>
            <person name="Gale A.N."/>
            <person name="Do T.D."/>
            <person name="Sontag T.C."/>
            <person name="Batties A.M."/>
            <person name="Mistiszyn K."/>
            <person name="Newman J.D."/>
        </authorList>
    </citation>
    <scope>NUCLEOTIDE SEQUENCE [LARGE SCALE GENOMIC DNA]</scope>
    <source>
        <strain evidence="2 3">KM</strain>
    </source>
</reference>